<comment type="similarity">
    <text evidence="1 8">Belongs to the 2-oxoacid dehydrogenase family.</text>
</comment>
<dbReference type="SUPFAM" id="SSF47005">
    <property type="entry name" value="Peripheral subunit-binding domain of 2-oxo acid dehydrogenase complex"/>
    <property type="match status" value="1"/>
</dbReference>
<evidence type="ECO:0000313" key="12">
    <source>
        <dbReference type="EMBL" id="QSR86723.1"/>
    </source>
</evidence>
<dbReference type="InterPro" id="IPR045257">
    <property type="entry name" value="E2/Pdx1"/>
</dbReference>
<dbReference type="InterPro" id="IPR006257">
    <property type="entry name" value="LAT1"/>
</dbReference>
<evidence type="ECO:0000256" key="8">
    <source>
        <dbReference type="RuleBase" id="RU361137"/>
    </source>
</evidence>
<evidence type="ECO:0000256" key="5">
    <source>
        <dbReference type="ARBA" id="ARBA00023315"/>
    </source>
</evidence>
<evidence type="ECO:0000259" key="11">
    <source>
        <dbReference type="PROSITE" id="PS51826"/>
    </source>
</evidence>
<evidence type="ECO:0000313" key="13">
    <source>
        <dbReference type="Proteomes" id="UP000663088"/>
    </source>
</evidence>
<dbReference type="RefSeq" id="WP_206846760.1">
    <property type="nucleotide sequence ID" value="NZ_CP065956.1"/>
</dbReference>
<evidence type="ECO:0000259" key="10">
    <source>
        <dbReference type="PROSITE" id="PS50968"/>
    </source>
</evidence>
<keyword evidence="5 8" id="KW-0012">Acyltransferase</keyword>
<comment type="function">
    <text evidence="6">The pyruvate dehydrogenase complex catalyzes the overall conversion of pyruvate to acetyl-CoA and CO(2). It contains multiple copies of three enzymatic components: pyruvate dehydrogenase (E1), dihydrolipoamide acetyltransferase (E2) and lipoamide dehydrogenase (E3).</text>
</comment>
<dbReference type="InterPro" id="IPR036625">
    <property type="entry name" value="E3-bd_dom_sf"/>
</dbReference>
<keyword evidence="13" id="KW-1185">Reference proteome</keyword>
<dbReference type="PANTHER" id="PTHR23151">
    <property type="entry name" value="DIHYDROLIPOAMIDE ACETYL/SUCCINYL-TRANSFERASE-RELATED"/>
    <property type="match status" value="1"/>
</dbReference>
<dbReference type="PROSITE" id="PS00189">
    <property type="entry name" value="LIPOYL"/>
    <property type="match status" value="1"/>
</dbReference>
<dbReference type="PROSITE" id="PS50968">
    <property type="entry name" value="BIOTINYL_LIPOYL"/>
    <property type="match status" value="1"/>
</dbReference>
<sequence length="413" mass="45724">MKQITMPLLSPSMTEGQIVRWLKKEGEPIQEGEVIAEVETDKAVMDLEAFESGILKQILLPEGSRAPVNTPIALIETESEETGQLSTAHEPVMEVKEKSETSSLPMPSAQLKQGPVEEKPQRIKSSPLARKIAEEEGIDLSAVQGTGPGGRIVKRDVLQKVEQKKKMLPVQEPSALSPRPSPGVKKIPLSLMREKIAKRLLESKTTIPHFYLETEIVVTALSQLRNELNQYYSQHEQPWKFTYNDFILKATIEAIKRVPAVNASWNGDSILYHDAIHLAFAVAIEDGLITPVIKDAQNKSLMVLSKEAKELIQKAQERKLSPEEYTGGTITVSNLGMFGIESFYAIIDPPQDMILAIGSIMKKPLVDGQNNIVVGEVMKVNASCDHRVIDGATGAKFLKEFKQIMENPLSMLV</sequence>
<feature type="domain" description="Peripheral subunit-binding (PSBD)" evidence="11">
    <location>
        <begin position="124"/>
        <end position="161"/>
    </location>
</feature>
<evidence type="ECO:0000256" key="4">
    <source>
        <dbReference type="ARBA" id="ARBA00022823"/>
    </source>
</evidence>
<gene>
    <name evidence="12" type="ORF">EM20IM_09690</name>
</gene>
<proteinExistence type="inferred from homology"/>
<comment type="catalytic activity">
    <reaction evidence="7 8">
        <text>N(6)-[(R)-dihydrolipoyl]-L-lysyl-[protein] + acetyl-CoA = N(6)-[(R)-S(8)-acetyldihydrolipoyl]-L-lysyl-[protein] + CoA</text>
        <dbReference type="Rhea" id="RHEA:17017"/>
        <dbReference type="Rhea" id="RHEA-COMP:10475"/>
        <dbReference type="Rhea" id="RHEA-COMP:10478"/>
        <dbReference type="ChEBI" id="CHEBI:57287"/>
        <dbReference type="ChEBI" id="CHEBI:57288"/>
        <dbReference type="ChEBI" id="CHEBI:83100"/>
        <dbReference type="ChEBI" id="CHEBI:83111"/>
        <dbReference type="EC" id="2.3.1.12"/>
    </reaction>
</comment>
<dbReference type="InterPro" id="IPR004167">
    <property type="entry name" value="PSBD"/>
</dbReference>
<dbReference type="InterPro" id="IPR001078">
    <property type="entry name" value="2-oxoacid_DH_actylTfrase"/>
</dbReference>
<dbReference type="InterPro" id="IPR023213">
    <property type="entry name" value="CAT-like_dom_sf"/>
</dbReference>
<dbReference type="InterPro" id="IPR000089">
    <property type="entry name" value="Biotin_lipoyl"/>
</dbReference>
<dbReference type="InterPro" id="IPR011053">
    <property type="entry name" value="Single_hybrid_motif"/>
</dbReference>
<dbReference type="Pfam" id="PF02817">
    <property type="entry name" value="E3_binding"/>
    <property type="match status" value="1"/>
</dbReference>
<name>A0ABX7PVL8_9BACT</name>
<dbReference type="NCBIfam" id="TIGR01349">
    <property type="entry name" value="PDHac_trf_mito"/>
    <property type="match status" value="1"/>
</dbReference>
<dbReference type="Pfam" id="PF00364">
    <property type="entry name" value="Biotin_lipoyl"/>
    <property type="match status" value="1"/>
</dbReference>
<dbReference type="GO" id="GO:0004742">
    <property type="term" value="F:dihydrolipoyllysine-residue acetyltransferase activity"/>
    <property type="evidence" value="ECO:0007669"/>
    <property type="project" value="UniProtKB-EC"/>
</dbReference>
<comment type="subunit">
    <text evidence="2">Forms a 24-polypeptide structural core with octahedral symmetry.</text>
</comment>
<comment type="cofactor">
    <cofactor evidence="8">
        <name>(R)-lipoate</name>
        <dbReference type="ChEBI" id="CHEBI:83088"/>
    </cofactor>
    <text evidence="8">Binds 1 lipoyl cofactor covalently.</text>
</comment>
<evidence type="ECO:0000256" key="3">
    <source>
        <dbReference type="ARBA" id="ARBA00022679"/>
    </source>
</evidence>
<protein>
    <recommendedName>
        <fullName evidence="8">Acetyltransferase component of pyruvate dehydrogenase complex</fullName>
        <ecNumber evidence="8">2.3.1.12</ecNumber>
    </recommendedName>
</protein>
<evidence type="ECO:0000256" key="1">
    <source>
        <dbReference type="ARBA" id="ARBA00007317"/>
    </source>
</evidence>
<dbReference type="Gene3D" id="4.10.320.10">
    <property type="entry name" value="E3-binding domain"/>
    <property type="match status" value="1"/>
</dbReference>
<accession>A0ABX7PVL8</accession>
<feature type="domain" description="Lipoyl-binding" evidence="10">
    <location>
        <begin position="1"/>
        <end position="76"/>
    </location>
</feature>
<dbReference type="Pfam" id="PF00198">
    <property type="entry name" value="2-oxoacid_dh"/>
    <property type="match status" value="1"/>
</dbReference>
<dbReference type="Proteomes" id="UP000663088">
    <property type="component" value="Chromosome"/>
</dbReference>
<evidence type="ECO:0000256" key="2">
    <source>
        <dbReference type="ARBA" id="ARBA00011484"/>
    </source>
</evidence>
<dbReference type="EMBL" id="CP065956">
    <property type="protein sequence ID" value="QSR86723.1"/>
    <property type="molecule type" value="Genomic_DNA"/>
</dbReference>
<dbReference type="CDD" id="cd06849">
    <property type="entry name" value="lipoyl_domain"/>
    <property type="match status" value="1"/>
</dbReference>
<evidence type="ECO:0000256" key="6">
    <source>
        <dbReference type="ARBA" id="ARBA00025211"/>
    </source>
</evidence>
<dbReference type="InterPro" id="IPR003016">
    <property type="entry name" value="2-oxoA_DH_lipoyl-BS"/>
</dbReference>
<keyword evidence="4 8" id="KW-0450">Lipoyl</keyword>
<organism evidence="12 13">
    <name type="scientific">Candidatus Methylacidiphilum infernorum</name>
    <dbReference type="NCBI Taxonomy" id="511746"/>
    <lineage>
        <taxon>Bacteria</taxon>
        <taxon>Pseudomonadati</taxon>
        <taxon>Verrucomicrobiota</taxon>
        <taxon>Methylacidiphilae</taxon>
        <taxon>Methylacidiphilales</taxon>
        <taxon>Methylacidiphilaceae</taxon>
        <taxon>Methylacidiphilum (ex Ratnadevi et al. 2023)</taxon>
    </lineage>
</organism>
<dbReference type="Gene3D" id="2.40.50.100">
    <property type="match status" value="1"/>
</dbReference>
<feature type="region of interest" description="Disordered" evidence="9">
    <location>
        <begin position="96"/>
        <end position="124"/>
    </location>
</feature>
<dbReference type="EC" id="2.3.1.12" evidence="8"/>
<dbReference type="PROSITE" id="PS51826">
    <property type="entry name" value="PSBD"/>
    <property type="match status" value="1"/>
</dbReference>
<dbReference type="SUPFAM" id="SSF51230">
    <property type="entry name" value="Single hybrid motif"/>
    <property type="match status" value="1"/>
</dbReference>
<evidence type="ECO:0000256" key="7">
    <source>
        <dbReference type="ARBA" id="ARBA00048370"/>
    </source>
</evidence>
<keyword evidence="3 8" id="KW-0808">Transferase</keyword>
<evidence type="ECO:0000256" key="9">
    <source>
        <dbReference type="SAM" id="MobiDB-lite"/>
    </source>
</evidence>
<reference evidence="12 13" key="1">
    <citation type="submission" date="2020-12" db="EMBL/GenBank/DDBJ databases">
        <authorList>
            <person name="Awala S.I."/>
            <person name="Gwak J.-H."/>
            <person name="Kim S.-J."/>
            <person name="Rhee S.-K."/>
        </authorList>
    </citation>
    <scope>NUCLEOTIDE SEQUENCE [LARGE SCALE GENOMIC DNA]</scope>
    <source>
        <strain evidence="12 13">IT5</strain>
    </source>
</reference>
<dbReference type="Gene3D" id="3.30.559.10">
    <property type="entry name" value="Chloramphenicol acetyltransferase-like domain"/>
    <property type="match status" value="1"/>
</dbReference>
<dbReference type="SUPFAM" id="SSF52777">
    <property type="entry name" value="CoA-dependent acyltransferases"/>
    <property type="match status" value="1"/>
</dbReference>
<dbReference type="PANTHER" id="PTHR23151:SF90">
    <property type="entry name" value="DIHYDROLIPOYLLYSINE-RESIDUE ACETYLTRANSFERASE COMPONENT OF PYRUVATE DEHYDROGENASE COMPLEX, MITOCHONDRIAL-RELATED"/>
    <property type="match status" value="1"/>
</dbReference>
<keyword evidence="12" id="KW-0670">Pyruvate</keyword>